<accession>X1CEX6</accession>
<feature type="non-terminal residue" evidence="1">
    <location>
        <position position="1"/>
    </location>
</feature>
<reference evidence="1" key="1">
    <citation type="journal article" date="2014" name="Front. Microbiol.">
        <title>High frequency of phylogenetically diverse reductive dehalogenase-homologous genes in deep subseafloor sedimentary metagenomes.</title>
        <authorList>
            <person name="Kawai M."/>
            <person name="Futagami T."/>
            <person name="Toyoda A."/>
            <person name="Takaki Y."/>
            <person name="Nishi S."/>
            <person name="Hori S."/>
            <person name="Arai W."/>
            <person name="Tsubouchi T."/>
            <person name="Morono Y."/>
            <person name="Uchiyama I."/>
            <person name="Ito T."/>
            <person name="Fujiyama A."/>
            <person name="Inagaki F."/>
            <person name="Takami H."/>
        </authorList>
    </citation>
    <scope>NUCLEOTIDE SEQUENCE</scope>
    <source>
        <strain evidence="1">Expedition CK06-06</strain>
    </source>
</reference>
<protein>
    <submittedName>
        <fullName evidence="1">Uncharacterized protein</fullName>
    </submittedName>
</protein>
<organism evidence="1">
    <name type="scientific">marine sediment metagenome</name>
    <dbReference type="NCBI Taxonomy" id="412755"/>
    <lineage>
        <taxon>unclassified sequences</taxon>
        <taxon>metagenomes</taxon>
        <taxon>ecological metagenomes</taxon>
    </lineage>
</organism>
<gene>
    <name evidence="1" type="ORF">S01H4_63910</name>
</gene>
<dbReference type="AlphaFoldDB" id="X1CEX6"/>
<proteinExistence type="predicted"/>
<sequence>KPNLTANALSTETHQWLQVSQSDIGHVLDGPTWNNIVERGISKELDRYGLISFVDGQPVLSEKCREYL</sequence>
<evidence type="ECO:0000313" key="1">
    <source>
        <dbReference type="EMBL" id="GAH06207.1"/>
    </source>
</evidence>
<name>X1CEX6_9ZZZZ</name>
<comment type="caution">
    <text evidence="1">The sequence shown here is derived from an EMBL/GenBank/DDBJ whole genome shotgun (WGS) entry which is preliminary data.</text>
</comment>
<dbReference type="EMBL" id="BART01038587">
    <property type="protein sequence ID" value="GAH06207.1"/>
    <property type="molecule type" value="Genomic_DNA"/>
</dbReference>